<feature type="compositionally biased region" description="Polar residues" evidence="1">
    <location>
        <begin position="342"/>
        <end position="356"/>
    </location>
</feature>
<feature type="region of interest" description="Disordered" evidence="1">
    <location>
        <begin position="336"/>
        <end position="357"/>
    </location>
</feature>
<reference evidence="2" key="1">
    <citation type="journal article" date="2020" name="Ecol. Evol.">
        <title>Genome structure and content of the rice root-knot nematode (Meloidogyne graminicola).</title>
        <authorList>
            <person name="Phan N.T."/>
            <person name="Danchin E.G.J."/>
            <person name="Klopp C."/>
            <person name="Perfus-Barbeoch L."/>
            <person name="Kozlowski D.K."/>
            <person name="Koutsovoulos G.D."/>
            <person name="Lopez-Roques C."/>
            <person name="Bouchez O."/>
            <person name="Zahm M."/>
            <person name="Besnard G."/>
            <person name="Bellafiore S."/>
        </authorList>
    </citation>
    <scope>NUCLEOTIDE SEQUENCE</scope>
    <source>
        <strain evidence="2">VN-18</strain>
    </source>
</reference>
<accession>A0A8S9ZU83</accession>
<sequence>MEVIIIKLIDLMNILKHRTEIYQTASLNNNILRQKYYINLNHLPKIIPLGGLNLNTASAVTLMSGFFNPRLLCDSRINTNLSKDLNNIANDLMLRHNLHSNANLNLFLNMRFGTLANQVTTVNNDKNKIDQKPCTEKLSSPLFNLPFSSVSLLQQSISSPMQFGNNLIKSFLPFMSSIHSNFTWPNFLTKNGTNTDLVSLQQQENFDSIPFSKQHLELSNAHNVNYITGAGTQKQKSNEGFDKEINKNNEIEVQTYENRQFSANRKRRHGGIFVNQRHFGIENTSCPQKSLSFSQEEEREKPLIKNVIEDSIHFTNMQTSQSASIKRCKLDLKDASDKETTNDSLNVNNKNDSPQQFLKPHIQQGLWRPFTL</sequence>
<evidence type="ECO:0000256" key="1">
    <source>
        <dbReference type="SAM" id="MobiDB-lite"/>
    </source>
</evidence>
<dbReference type="AlphaFoldDB" id="A0A8S9ZU83"/>
<gene>
    <name evidence="2" type="ORF">Mgra_00003939</name>
</gene>
<protein>
    <submittedName>
        <fullName evidence="2">Uncharacterized protein</fullName>
    </submittedName>
</protein>
<keyword evidence="3" id="KW-1185">Reference proteome</keyword>
<organism evidence="2 3">
    <name type="scientific">Meloidogyne graminicola</name>
    <dbReference type="NCBI Taxonomy" id="189291"/>
    <lineage>
        <taxon>Eukaryota</taxon>
        <taxon>Metazoa</taxon>
        <taxon>Ecdysozoa</taxon>
        <taxon>Nematoda</taxon>
        <taxon>Chromadorea</taxon>
        <taxon>Rhabditida</taxon>
        <taxon>Tylenchina</taxon>
        <taxon>Tylenchomorpha</taxon>
        <taxon>Tylenchoidea</taxon>
        <taxon>Meloidogynidae</taxon>
        <taxon>Meloidogyninae</taxon>
        <taxon>Meloidogyne</taxon>
    </lineage>
</organism>
<name>A0A8S9ZU83_9BILA</name>
<dbReference type="Proteomes" id="UP000605970">
    <property type="component" value="Unassembled WGS sequence"/>
</dbReference>
<proteinExistence type="predicted"/>
<dbReference type="EMBL" id="JABEBT010000028">
    <property type="protein sequence ID" value="KAF7636550.1"/>
    <property type="molecule type" value="Genomic_DNA"/>
</dbReference>
<evidence type="ECO:0000313" key="2">
    <source>
        <dbReference type="EMBL" id="KAF7636550.1"/>
    </source>
</evidence>
<evidence type="ECO:0000313" key="3">
    <source>
        <dbReference type="Proteomes" id="UP000605970"/>
    </source>
</evidence>
<comment type="caution">
    <text evidence="2">The sequence shown here is derived from an EMBL/GenBank/DDBJ whole genome shotgun (WGS) entry which is preliminary data.</text>
</comment>